<evidence type="ECO:0000256" key="3">
    <source>
        <dbReference type="ARBA" id="ARBA00022692"/>
    </source>
</evidence>
<keyword evidence="4 7" id="KW-1133">Transmembrane helix</keyword>
<reference evidence="8" key="1">
    <citation type="submission" date="2021-02" db="EMBL/GenBank/DDBJ databases">
        <authorList>
            <person name="Dougan E. K."/>
            <person name="Rhodes N."/>
            <person name="Thang M."/>
            <person name="Chan C."/>
        </authorList>
    </citation>
    <scope>NUCLEOTIDE SEQUENCE</scope>
</reference>
<dbReference type="GO" id="GO:0015144">
    <property type="term" value="F:carbohydrate transmembrane transporter activity"/>
    <property type="evidence" value="ECO:0007669"/>
    <property type="project" value="InterPro"/>
</dbReference>
<evidence type="ECO:0000256" key="1">
    <source>
        <dbReference type="ARBA" id="ARBA00004141"/>
    </source>
</evidence>
<proteinExistence type="inferred from homology"/>
<dbReference type="Proteomes" id="UP000604046">
    <property type="component" value="Unassembled WGS sequence"/>
</dbReference>
<evidence type="ECO:0000256" key="7">
    <source>
        <dbReference type="SAM" id="Phobius"/>
    </source>
</evidence>
<evidence type="ECO:0000256" key="2">
    <source>
        <dbReference type="ARBA" id="ARBA00005731"/>
    </source>
</evidence>
<dbReference type="PANTHER" id="PTHR16119">
    <property type="entry name" value="TRANSMEMBRANE PROTEIN 144"/>
    <property type="match status" value="1"/>
</dbReference>
<comment type="caution">
    <text evidence="8">The sequence shown here is derived from an EMBL/GenBank/DDBJ whole genome shotgun (WGS) entry which is preliminary data.</text>
</comment>
<comment type="subcellular location">
    <subcellularLocation>
        <location evidence="1">Membrane</location>
        <topology evidence="1">Multi-pass membrane protein</topology>
    </subcellularLocation>
</comment>
<feature type="transmembrane region" description="Helical" evidence="7">
    <location>
        <begin position="295"/>
        <end position="316"/>
    </location>
</feature>
<feature type="transmembrane region" description="Helical" evidence="7">
    <location>
        <begin position="80"/>
        <end position="102"/>
    </location>
</feature>
<sequence length="317" mass="33101">MVLVVDQGKQQYPAPLDTRRAGNPGYLWGMFGGVVWNLANILLCKGIGMMGNAIGFPLCVGLGMVTGAVVAYVQDPKSDLSFLVPGVLVALCGISTVGLLSYRKDQEVFRRAGSSSSDESEVDGTVSQETAASAEESAESADCAEAAKPPRASMLRKLVVCITGGLLLGFSNIGVGKATSDPCLLSPYANQTYFSLGVFLSSLVMLPLITACPIEGGAGTNFCPILRGYRAVPLKCHLLSMLGGFILCSGFFFFNLGNKSMNLTISYCIGQSAPLVGILWGTFFFKEFAGTSAGVWGLVPVVCVLFATAIALIAAAG</sequence>
<dbReference type="GO" id="GO:0016020">
    <property type="term" value="C:membrane"/>
    <property type="evidence" value="ECO:0007669"/>
    <property type="project" value="UniProtKB-SubCell"/>
</dbReference>
<feature type="transmembrane region" description="Helical" evidence="7">
    <location>
        <begin position="263"/>
        <end position="283"/>
    </location>
</feature>
<comment type="similarity">
    <text evidence="2">Belongs to the TMEM144 family.</text>
</comment>
<dbReference type="InterPro" id="IPR012435">
    <property type="entry name" value="TMEM144"/>
</dbReference>
<evidence type="ECO:0000256" key="4">
    <source>
        <dbReference type="ARBA" id="ARBA00022989"/>
    </source>
</evidence>
<dbReference type="EMBL" id="CAJNDS010002247">
    <property type="protein sequence ID" value="CAE7391231.1"/>
    <property type="molecule type" value="Genomic_DNA"/>
</dbReference>
<evidence type="ECO:0000313" key="9">
    <source>
        <dbReference type="Proteomes" id="UP000604046"/>
    </source>
</evidence>
<feature type="transmembrane region" description="Helical" evidence="7">
    <location>
        <begin position="158"/>
        <end position="176"/>
    </location>
</feature>
<dbReference type="AlphaFoldDB" id="A0A812QGN2"/>
<feature type="transmembrane region" description="Helical" evidence="7">
    <location>
        <begin position="238"/>
        <end position="257"/>
    </location>
</feature>
<feature type="transmembrane region" description="Helical" evidence="7">
    <location>
        <begin position="55"/>
        <end position="74"/>
    </location>
</feature>
<dbReference type="OrthoDB" id="419701at2759"/>
<feature type="region of interest" description="Disordered" evidence="6">
    <location>
        <begin position="112"/>
        <end position="142"/>
    </location>
</feature>
<dbReference type="Pfam" id="PF07857">
    <property type="entry name" value="TMEM144"/>
    <property type="match status" value="1"/>
</dbReference>
<name>A0A812QGN2_9DINO</name>
<keyword evidence="3 7" id="KW-0812">Transmembrane</keyword>
<evidence type="ECO:0000256" key="6">
    <source>
        <dbReference type="SAM" id="MobiDB-lite"/>
    </source>
</evidence>
<feature type="compositionally biased region" description="Low complexity" evidence="6">
    <location>
        <begin position="113"/>
        <end position="142"/>
    </location>
</feature>
<evidence type="ECO:0000313" key="8">
    <source>
        <dbReference type="EMBL" id="CAE7391231.1"/>
    </source>
</evidence>
<feature type="transmembrane region" description="Helical" evidence="7">
    <location>
        <begin position="196"/>
        <end position="218"/>
    </location>
</feature>
<keyword evidence="9" id="KW-1185">Reference proteome</keyword>
<dbReference type="InterPro" id="IPR010651">
    <property type="entry name" value="Sugar_transport"/>
</dbReference>
<gene>
    <name evidence="8" type="primary">TY1B-JR1</name>
    <name evidence="8" type="ORF">SNAT2548_LOCUS21322</name>
</gene>
<evidence type="ECO:0000256" key="5">
    <source>
        <dbReference type="ARBA" id="ARBA00023136"/>
    </source>
</evidence>
<dbReference type="PANTHER" id="PTHR16119:SF17">
    <property type="entry name" value="TRANSMEMBRANE PROTEIN 144"/>
    <property type="match status" value="1"/>
</dbReference>
<organism evidence="8 9">
    <name type="scientific">Symbiodinium natans</name>
    <dbReference type="NCBI Taxonomy" id="878477"/>
    <lineage>
        <taxon>Eukaryota</taxon>
        <taxon>Sar</taxon>
        <taxon>Alveolata</taxon>
        <taxon>Dinophyceae</taxon>
        <taxon>Suessiales</taxon>
        <taxon>Symbiodiniaceae</taxon>
        <taxon>Symbiodinium</taxon>
    </lineage>
</organism>
<feature type="transmembrane region" description="Helical" evidence="7">
    <location>
        <begin position="25"/>
        <end position="43"/>
    </location>
</feature>
<protein>
    <submittedName>
        <fullName evidence="8">TY1B-JR1 protein</fullName>
    </submittedName>
</protein>
<keyword evidence="5 7" id="KW-0472">Membrane</keyword>
<accession>A0A812QGN2</accession>